<dbReference type="RefSeq" id="WP_251583557.1">
    <property type="nucleotide sequence ID" value="NZ_JBHTKX010000001.1"/>
</dbReference>
<comment type="caution">
    <text evidence="2">The sequence shown here is derived from an EMBL/GenBank/DDBJ whole genome shotgun (WGS) entry which is preliminary data.</text>
</comment>
<name>A0ABW3PRZ2_9BACL</name>
<protein>
    <submittedName>
        <fullName evidence="2">YolD-like family protein</fullName>
    </submittedName>
</protein>
<dbReference type="Pfam" id="PF08863">
    <property type="entry name" value="YolD"/>
    <property type="match status" value="1"/>
</dbReference>
<organism evidence="2 3">
    <name type="scientific">Paenibacillus provencensis</name>
    <dbReference type="NCBI Taxonomy" id="441151"/>
    <lineage>
        <taxon>Bacteria</taxon>
        <taxon>Bacillati</taxon>
        <taxon>Bacillota</taxon>
        <taxon>Bacilli</taxon>
        <taxon>Bacillales</taxon>
        <taxon>Paenibacillaceae</taxon>
        <taxon>Paenibacillus</taxon>
    </lineage>
</organism>
<proteinExistence type="predicted"/>
<sequence length="96" mass="10973">MMFSLTAAPKPSAKNQKESRPKRDDFELEELAVKLQEAREDKKTLTLFVWKKEEPIIGMIEKLDGGTKLVHINEKFGGPMRVPFIDILKVADPESF</sequence>
<dbReference type="InterPro" id="IPR014962">
    <property type="entry name" value="YolD"/>
</dbReference>
<accession>A0ABW3PRZ2</accession>
<feature type="region of interest" description="Disordered" evidence="1">
    <location>
        <begin position="1"/>
        <end position="25"/>
    </location>
</feature>
<feature type="compositionally biased region" description="Basic and acidic residues" evidence="1">
    <location>
        <begin position="15"/>
        <end position="25"/>
    </location>
</feature>
<gene>
    <name evidence="2" type="ORF">ACFQ3J_08680</name>
</gene>
<evidence type="ECO:0000256" key="1">
    <source>
        <dbReference type="SAM" id="MobiDB-lite"/>
    </source>
</evidence>
<evidence type="ECO:0000313" key="2">
    <source>
        <dbReference type="EMBL" id="MFD1128245.1"/>
    </source>
</evidence>
<dbReference type="Proteomes" id="UP001597169">
    <property type="component" value="Unassembled WGS sequence"/>
</dbReference>
<dbReference type="EMBL" id="JBHTKX010000001">
    <property type="protein sequence ID" value="MFD1128245.1"/>
    <property type="molecule type" value="Genomic_DNA"/>
</dbReference>
<evidence type="ECO:0000313" key="3">
    <source>
        <dbReference type="Proteomes" id="UP001597169"/>
    </source>
</evidence>
<reference evidence="3" key="1">
    <citation type="journal article" date="2019" name="Int. J. Syst. Evol. Microbiol.">
        <title>The Global Catalogue of Microorganisms (GCM) 10K type strain sequencing project: providing services to taxonomists for standard genome sequencing and annotation.</title>
        <authorList>
            <consortium name="The Broad Institute Genomics Platform"/>
            <consortium name="The Broad Institute Genome Sequencing Center for Infectious Disease"/>
            <person name="Wu L."/>
            <person name="Ma J."/>
        </authorList>
    </citation>
    <scope>NUCLEOTIDE SEQUENCE [LARGE SCALE GENOMIC DNA]</scope>
    <source>
        <strain evidence="3">CCUG 53519</strain>
    </source>
</reference>
<keyword evidence="3" id="KW-1185">Reference proteome</keyword>